<evidence type="ECO:0000313" key="2">
    <source>
        <dbReference type="Proteomes" id="UP000008075"/>
    </source>
</evidence>
<dbReference type="KEGG" id="xne:XNC1_0977"/>
<sequence>MSIVQKYCYGNLSFVNNTWRSLYEGFKGIIQFTHCGFMYQYAVITRNYDE</sequence>
<dbReference type="EMBL" id="FN667742">
    <property type="protein sequence ID" value="CBJ89048.1"/>
    <property type="molecule type" value="Genomic_DNA"/>
</dbReference>
<dbReference type="AlphaFoldDB" id="D3VL89"/>
<protein>
    <submittedName>
        <fullName evidence="1">Uncharacterized protein</fullName>
    </submittedName>
</protein>
<proteinExistence type="predicted"/>
<dbReference type="HOGENOM" id="CLU_215508_0_0_6"/>
<organism evidence="1 2">
    <name type="scientific">Xenorhabdus nematophila (strain ATCC 19061 / DSM 3370 / CCUG 14189 / LMG 1036 / NCIMB 9965 / AN6)</name>
    <dbReference type="NCBI Taxonomy" id="406817"/>
    <lineage>
        <taxon>Bacteria</taxon>
        <taxon>Pseudomonadati</taxon>
        <taxon>Pseudomonadota</taxon>
        <taxon>Gammaproteobacteria</taxon>
        <taxon>Enterobacterales</taxon>
        <taxon>Morganellaceae</taxon>
        <taxon>Xenorhabdus</taxon>
    </lineage>
</organism>
<keyword evidence="2" id="KW-1185">Reference proteome</keyword>
<evidence type="ECO:0000313" key="1">
    <source>
        <dbReference type="EMBL" id="CBJ89048.1"/>
    </source>
</evidence>
<dbReference type="Proteomes" id="UP000008075">
    <property type="component" value="Chromosome"/>
</dbReference>
<gene>
    <name evidence="1" type="ordered locus">XNC1_0977</name>
</gene>
<reference evidence="1 2" key="1">
    <citation type="journal article" date="2011" name="PLoS ONE">
        <title>The entomopathogenic bacterial endosymbionts xenorhabdus and photorhabdus: convergent lifestyles from divergent genomes.</title>
        <authorList>
            <person name="Chaston J.M."/>
            <person name="Suen G."/>
            <person name="Tucker S.L."/>
            <person name="Andersen A.W."/>
            <person name="Bhasin A."/>
            <person name="Bode E."/>
            <person name="Bode H.B."/>
            <person name="Brachmann A.O."/>
            <person name="Cowles C.E."/>
            <person name="Cowles K.N."/>
            <person name="Darby C."/>
            <person name="de Leon L."/>
            <person name="Drace K."/>
            <person name="Du Z."/>
            <person name="Givaudan A."/>
            <person name="Herbert Tran E.E."/>
            <person name="Jewell K.A."/>
            <person name="Knack J.J."/>
            <person name="Krasomil-Osterfeld K.C."/>
            <person name="Kukor R."/>
            <person name="Lanois A."/>
            <person name="Latreille P."/>
            <person name="Leimgruber N.K."/>
            <person name="Lipke C.M."/>
            <person name="Liu R."/>
            <person name="Lu X."/>
            <person name="Martens E.C."/>
            <person name="Marri P.R."/>
            <person name="Medigue C."/>
            <person name="Menard M.L."/>
            <person name="Miller N.M."/>
            <person name="Morales-Soto N."/>
            <person name="Norton S."/>
            <person name="Ogier J.C."/>
            <person name="Orchard S.S."/>
            <person name="Park D."/>
            <person name="Park Y."/>
            <person name="Qurollo B.A."/>
            <person name="Sugar D.R."/>
            <person name="Richards G.R."/>
            <person name="Rouy Z."/>
            <person name="Slominski B."/>
            <person name="Slominski K."/>
            <person name="Snyder H."/>
            <person name="Tjaden B.C."/>
            <person name="van der Hoeven R."/>
            <person name="Welch R.D."/>
            <person name="Wheeler C."/>
            <person name="Xiang B."/>
            <person name="Barbazuk B."/>
            <person name="Gaudriault S."/>
            <person name="Goodner B."/>
            <person name="Slater S.C."/>
            <person name="Forst S."/>
            <person name="Goldman B.S."/>
            <person name="Goodrich-Blair H."/>
        </authorList>
    </citation>
    <scope>NUCLEOTIDE SEQUENCE [LARGE SCALE GENOMIC DNA]</scope>
    <source>
        <strain evidence="2">ATCC 19061 / DSM 3370 / CCUG 14189 / LMG 1036 / NCIMB 9965 / AN6</strain>
    </source>
</reference>
<name>D3VL89_XENNA</name>
<accession>D3VL89</accession>